<name>A0A6J4M5H6_9BACT</name>
<evidence type="ECO:0000256" key="1">
    <source>
        <dbReference type="SAM" id="MobiDB-lite"/>
    </source>
</evidence>
<feature type="region of interest" description="Disordered" evidence="1">
    <location>
        <begin position="1"/>
        <end position="38"/>
    </location>
</feature>
<feature type="compositionally biased region" description="Basic and acidic residues" evidence="1">
    <location>
        <begin position="1"/>
        <end position="16"/>
    </location>
</feature>
<reference evidence="2" key="1">
    <citation type="submission" date="2020-02" db="EMBL/GenBank/DDBJ databases">
        <authorList>
            <person name="Meier V. D."/>
        </authorList>
    </citation>
    <scope>NUCLEOTIDE SEQUENCE</scope>
    <source>
        <strain evidence="2">AVDCRST_MAG89</strain>
    </source>
</reference>
<gene>
    <name evidence="2" type="ORF">AVDCRST_MAG89-3091</name>
</gene>
<organism evidence="2">
    <name type="scientific">uncultured Gemmatimonadota bacterium</name>
    <dbReference type="NCBI Taxonomy" id="203437"/>
    <lineage>
        <taxon>Bacteria</taxon>
        <taxon>Pseudomonadati</taxon>
        <taxon>Gemmatimonadota</taxon>
        <taxon>environmental samples</taxon>
    </lineage>
</organism>
<protein>
    <submittedName>
        <fullName evidence="2">Uncharacterized protein</fullName>
    </submittedName>
</protein>
<feature type="non-terminal residue" evidence="2">
    <location>
        <position position="106"/>
    </location>
</feature>
<proteinExistence type="predicted"/>
<evidence type="ECO:0000313" key="2">
    <source>
        <dbReference type="EMBL" id="CAA9350349.1"/>
    </source>
</evidence>
<accession>A0A6J4M5H6</accession>
<dbReference type="AlphaFoldDB" id="A0A6J4M5H6"/>
<dbReference type="EMBL" id="CADCTV010000644">
    <property type="protein sequence ID" value="CAA9350349.1"/>
    <property type="molecule type" value="Genomic_DNA"/>
</dbReference>
<feature type="non-terminal residue" evidence="2">
    <location>
        <position position="1"/>
    </location>
</feature>
<sequence>ERGVRAGGGDPRRLARDAPAGAGGWALERGGAPAPPREDGVLGRAGGLLLLPERVDGGPRGRRPGAGLATGAAAVARPFRRGHPASADHGAAAAGVLLRRTGGGTM</sequence>